<dbReference type="PROSITE" id="PS00088">
    <property type="entry name" value="SOD_MN"/>
    <property type="match status" value="1"/>
</dbReference>
<sequence length="355" mass="39230">MSRNTPSSRSPSEECLVDLGRFDSNSRSFHVHHRTPIASRTVSPSSEYLSNPSYSFRFPSSRVGYDAIPLRISERGSCGYFGCTLPGLTNLPPTTTKVYLQNPPIHFSHPQPNMSLSAVRSSVFRTARLQTVAKMSMAARFKHTLPELAYPYNALEPAISEEIMKIHHTKHHNTYVTNLNAAEEKLEAAVKSNDVASQIALQAALKFNGGGHLNHTLFWENLAPASQGGGKPPTGALADAINQQWGNVDNFIQKFNAALAGIQGSGWGWLIKDKETGKLAIITTPNQDPVVGNQVPLIGVDTWEHAYYLQYQNNKVELLRSVSLLESMVVESRKRDCEDRADTYRSTSVVIYTDG</sequence>
<name>A0A0E9NMM2_SAICN</name>
<keyword evidence="4" id="KW-0049">Antioxidant</keyword>
<dbReference type="InterPro" id="IPR050265">
    <property type="entry name" value="Fe/Mn_Superoxide_Dismutase"/>
</dbReference>
<dbReference type="SUPFAM" id="SSF46609">
    <property type="entry name" value="Fe,Mn superoxide dismutase (SOD), N-terminal domain"/>
    <property type="match status" value="1"/>
</dbReference>
<reference evidence="9 10" key="2">
    <citation type="journal article" date="2014" name="J. Gen. Appl. Microbiol.">
        <title>The early diverging ascomycetous budding yeast Saitoella complicata has three histone deacetylases belonging to the Clr6, Hos2, and Rpd3 lineages.</title>
        <authorList>
            <person name="Nishida H."/>
            <person name="Matsumoto T."/>
            <person name="Kondo S."/>
            <person name="Hamamoto M."/>
            <person name="Yoshikawa H."/>
        </authorList>
    </citation>
    <scope>NUCLEOTIDE SEQUENCE [LARGE SCALE GENOMIC DNA]</scope>
    <source>
        <strain evidence="9 10">NRRL Y-17804</strain>
    </source>
</reference>
<dbReference type="Proteomes" id="UP000033140">
    <property type="component" value="Unassembled WGS sequence"/>
</dbReference>
<evidence type="ECO:0000256" key="1">
    <source>
        <dbReference type="ARBA" id="ARBA00008714"/>
    </source>
</evidence>
<dbReference type="InterPro" id="IPR036314">
    <property type="entry name" value="SOD_C_sf"/>
</dbReference>
<keyword evidence="3" id="KW-0479">Metal-binding</keyword>
<feature type="domain" description="Manganese/iron superoxide dismutase C-terminal" evidence="8">
    <location>
        <begin position="233"/>
        <end position="320"/>
    </location>
</feature>
<evidence type="ECO:0000313" key="9">
    <source>
        <dbReference type="EMBL" id="GAO51048.1"/>
    </source>
</evidence>
<dbReference type="Gene3D" id="1.10.287.990">
    <property type="entry name" value="Fe,Mn superoxide dismutase (SOD) domain"/>
    <property type="match status" value="1"/>
</dbReference>
<dbReference type="PRINTS" id="PR01703">
    <property type="entry name" value="MNSODISMTASE"/>
</dbReference>
<feature type="domain" description="Manganese/iron superoxide dismutase N-terminal" evidence="7">
    <location>
        <begin position="142"/>
        <end position="223"/>
    </location>
</feature>
<dbReference type="InterPro" id="IPR019833">
    <property type="entry name" value="Mn/Fe_SOD_BS"/>
</dbReference>
<evidence type="ECO:0000259" key="8">
    <source>
        <dbReference type="Pfam" id="PF02777"/>
    </source>
</evidence>
<evidence type="ECO:0000313" key="10">
    <source>
        <dbReference type="Proteomes" id="UP000033140"/>
    </source>
</evidence>
<dbReference type="GO" id="GO:0005739">
    <property type="term" value="C:mitochondrion"/>
    <property type="evidence" value="ECO:0007669"/>
    <property type="project" value="TreeGrafter"/>
</dbReference>
<keyword evidence="5" id="KW-0560">Oxidoreductase</keyword>
<dbReference type="STRING" id="698492.A0A0E9NMM2"/>
<evidence type="ECO:0000259" key="7">
    <source>
        <dbReference type="Pfam" id="PF00081"/>
    </source>
</evidence>
<dbReference type="Pfam" id="PF02777">
    <property type="entry name" value="Sod_Fe_C"/>
    <property type="match status" value="1"/>
</dbReference>
<dbReference type="EC" id="1.15.1.1" evidence="2"/>
<dbReference type="FunFam" id="1.10.287.990:FF:000001">
    <property type="entry name" value="Superoxide dismutase"/>
    <property type="match status" value="1"/>
</dbReference>
<reference evidence="9 10" key="3">
    <citation type="journal article" date="2015" name="Genome Announc.">
        <title>Draft Genome Sequence of the Archiascomycetous Yeast Saitoella complicata.</title>
        <authorList>
            <person name="Yamauchi K."/>
            <person name="Kondo S."/>
            <person name="Hamamoto M."/>
            <person name="Takahashi Y."/>
            <person name="Ogura Y."/>
            <person name="Hayashi T."/>
            <person name="Nishida H."/>
        </authorList>
    </citation>
    <scope>NUCLEOTIDE SEQUENCE [LARGE SCALE GENOMIC DNA]</scope>
    <source>
        <strain evidence="9 10">NRRL Y-17804</strain>
    </source>
</reference>
<gene>
    <name evidence="9" type="ORF">G7K_5160-t1</name>
</gene>
<dbReference type="InterPro" id="IPR036324">
    <property type="entry name" value="Mn/Fe_SOD_N_sf"/>
</dbReference>
<dbReference type="AlphaFoldDB" id="A0A0E9NMM2"/>
<evidence type="ECO:0000256" key="5">
    <source>
        <dbReference type="ARBA" id="ARBA00023002"/>
    </source>
</evidence>
<dbReference type="EMBL" id="BACD03000040">
    <property type="protein sequence ID" value="GAO51048.1"/>
    <property type="molecule type" value="Genomic_DNA"/>
</dbReference>
<dbReference type="SUPFAM" id="SSF54719">
    <property type="entry name" value="Fe,Mn superoxide dismutase (SOD), C-terminal domain"/>
    <property type="match status" value="1"/>
</dbReference>
<dbReference type="PANTHER" id="PTHR11404">
    <property type="entry name" value="SUPEROXIDE DISMUTASE 2"/>
    <property type="match status" value="1"/>
</dbReference>
<dbReference type="InterPro" id="IPR019832">
    <property type="entry name" value="Mn/Fe_SOD_C"/>
</dbReference>
<dbReference type="GO" id="GO:0004784">
    <property type="term" value="F:superoxide dismutase activity"/>
    <property type="evidence" value="ECO:0007669"/>
    <property type="project" value="UniProtKB-EC"/>
</dbReference>
<proteinExistence type="inferred from homology"/>
<organism evidence="9 10">
    <name type="scientific">Saitoella complicata (strain BCRC 22490 / CBS 7301 / JCM 7358 / NBRC 10748 / NRRL Y-17804)</name>
    <dbReference type="NCBI Taxonomy" id="698492"/>
    <lineage>
        <taxon>Eukaryota</taxon>
        <taxon>Fungi</taxon>
        <taxon>Dikarya</taxon>
        <taxon>Ascomycota</taxon>
        <taxon>Taphrinomycotina</taxon>
        <taxon>Taphrinomycotina incertae sedis</taxon>
        <taxon>Saitoella</taxon>
    </lineage>
</organism>
<keyword evidence="10" id="KW-1185">Reference proteome</keyword>
<dbReference type="GO" id="GO:0030145">
    <property type="term" value="F:manganese ion binding"/>
    <property type="evidence" value="ECO:0007669"/>
    <property type="project" value="TreeGrafter"/>
</dbReference>
<comment type="similarity">
    <text evidence="1">Belongs to the iron/manganese superoxide dismutase family.</text>
</comment>
<evidence type="ECO:0000256" key="6">
    <source>
        <dbReference type="ARBA" id="ARBA00049204"/>
    </source>
</evidence>
<comment type="caution">
    <text evidence="9">The sequence shown here is derived from an EMBL/GenBank/DDBJ whole genome shotgun (WGS) entry which is preliminary data.</text>
</comment>
<dbReference type="InterPro" id="IPR019831">
    <property type="entry name" value="Mn/Fe_SOD_N"/>
</dbReference>
<evidence type="ECO:0000256" key="4">
    <source>
        <dbReference type="ARBA" id="ARBA00022862"/>
    </source>
</evidence>
<dbReference type="Pfam" id="PF00081">
    <property type="entry name" value="Sod_Fe_N"/>
    <property type="match status" value="1"/>
</dbReference>
<comment type="catalytic activity">
    <reaction evidence="6">
        <text>2 superoxide + 2 H(+) = H2O2 + O2</text>
        <dbReference type="Rhea" id="RHEA:20696"/>
        <dbReference type="ChEBI" id="CHEBI:15378"/>
        <dbReference type="ChEBI" id="CHEBI:15379"/>
        <dbReference type="ChEBI" id="CHEBI:16240"/>
        <dbReference type="ChEBI" id="CHEBI:18421"/>
        <dbReference type="EC" id="1.15.1.1"/>
    </reaction>
</comment>
<reference evidence="9 10" key="1">
    <citation type="journal article" date="2011" name="J. Gen. Appl. Microbiol.">
        <title>Draft genome sequencing of the enigmatic yeast Saitoella complicata.</title>
        <authorList>
            <person name="Nishida H."/>
            <person name="Hamamoto M."/>
            <person name="Sugiyama J."/>
        </authorList>
    </citation>
    <scope>NUCLEOTIDE SEQUENCE [LARGE SCALE GENOMIC DNA]</scope>
    <source>
        <strain evidence="9 10">NRRL Y-17804</strain>
    </source>
</reference>
<evidence type="ECO:0000256" key="3">
    <source>
        <dbReference type="ARBA" id="ARBA00022723"/>
    </source>
</evidence>
<dbReference type="InterPro" id="IPR001189">
    <property type="entry name" value="Mn/Fe_SOD"/>
</dbReference>
<dbReference type="Gene3D" id="3.55.40.20">
    <property type="entry name" value="Iron/manganese superoxide dismutase, C-terminal domain"/>
    <property type="match status" value="1"/>
</dbReference>
<dbReference type="PANTHER" id="PTHR11404:SF6">
    <property type="entry name" value="SUPEROXIDE DISMUTASE [MN], MITOCHONDRIAL"/>
    <property type="match status" value="1"/>
</dbReference>
<evidence type="ECO:0000256" key="2">
    <source>
        <dbReference type="ARBA" id="ARBA00012682"/>
    </source>
</evidence>
<accession>A0A0E9NMM2</accession>
<protein>
    <recommendedName>
        <fullName evidence="2">superoxide dismutase</fullName>
        <ecNumber evidence="2">1.15.1.1</ecNumber>
    </recommendedName>
</protein>